<feature type="compositionally biased region" description="Low complexity" evidence="1">
    <location>
        <begin position="238"/>
        <end position="257"/>
    </location>
</feature>
<dbReference type="GO" id="GO:0061157">
    <property type="term" value="P:mRNA destabilization"/>
    <property type="evidence" value="ECO:0007669"/>
    <property type="project" value="TreeGrafter"/>
</dbReference>
<dbReference type="PANTHER" id="PTHR12357">
    <property type="entry name" value="YTH YT521-B HOMOLOGY DOMAIN-CONTAINING"/>
    <property type="match status" value="1"/>
</dbReference>
<feature type="compositionally biased region" description="Basic and acidic residues" evidence="1">
    <location>
        <begin position="642"/>
        <end position="655"/>
    </location>
</feature>
<gene>
    <name evidence="3" type="primary">CSON001857</name>
</gene>
<feature type="region of interest" description="Disordered" evidence="1">
    <location>
        <begin position="98"/>
        <end position="362"/>
    </location>
</feature>
<dbReference type="AlphaFoldDB" id="A0A336LLS9"/>
<feature type="compositionally biased region" description="Basic and acidic residues" evidence="1">
    <location>
        <begin position="42"/>
        <end position="52"/>
    </location>
</feature>
<dbReference type="Pfam" id="PF04146">
    <property type="entry name" value="YTH"/>
    <property type="match status" value="1"/>
</dbReference>
<name>A0A336LLS9_CULSO</name>
<dbReference type="VEuPathDB" id="VectorBase:CSON001857"/>
<feature type="compositionally biased region" description="Low complexity" evidence="1">
    <location>
        <begin position="656"/>
        <end position="679"/>
    </location>
</feature>
<evidence type="ECO:0000259" key="2">
    <source>
        <dbReference type="PROSITE" id="PS50882"/>
    </source>
</evidence>
<reference evidence="3" key="1">
    <citation type="submission" date="2018-07" db="EMBL/GenBank/DDBJ databases">
        <authorList>
            <person name="Quirk P.G."/>
            <person name="Krulwich T.A."/>
        </authorList>
    </citation>
    <scope>NUCLEOTIDE SEQUENCE</scope>
</reference>
<feature type="compositionally biased region" description="Polar residues" evidence="1">
    <location>
        <begin position="576"/>
        <end position="594"/>
    </location>
</feature>
<dbReference type="InterPro" id="IPR007275">
    <property type="entry name" value="YTH_domain"/>
</dbReference>
<feature type="compositionally biased region" description="Polar residues" evidence="1">
    <location>
        <begin position="275"/>
        <end position="299"/>
    </location>
</feature>
<proteinExistence type="predicted"/>
<feature type="region of interest" description="Disordered" evidence="1">
    <location>
        <begin position="1"/>
        <end position="62"/>
    </location>
</feature>
<dbReference type="OMA" id="DYNSWSA"/>
<dbReference type="GO" id="GO:1990247">
    <property type="term" value="F:N6-methyladenosine-containing RNA reader activity"/>
    <property type="evidence" value="ECO:0007669"/>
    <property type="project" value="TreeGrafter"/>
</dbReference>
<dbReference type="PANTHER" id="PTHR12357:SF89">
    <property type="entry name" value="YTH DOMAIN-CONTAINING FAMILY PROTEIN"/>
    <property type="match status" value="1"/>
</dbReference>
<feature type="region of interest" description="Disordered" evidence="1">
    <location>
        <begin position="497"/>
        <end position="516"/>
    </location>
</feature>
<feature type="compositionally biased region" description="Basic and acidic residues" evidence="1">
    <location>
        <begin position="543"/>
        <end position="554"/>
    </location>
</feature>
<sequence length="704" mass="79775">MSVEQRMKGQGNQDNENIRASVKVGQWSNAGSNTSSSNITINKDKFNNHRSDGNNGDYNAWSGSQQVNNQYYTRSNYNKNNGGYESNVRSIERGIQGLNRPSYDRNASANNSNSQSRQDQQQQKDAARKMTWASIASQPPKPTVSTTSSLGIKKKPGMPPPPMVPGRHNMDIGTWDSPSKSGPPLVPPPIVQTAPPQTPKTDFGSSGDTHNTGRSNGSLNNQNPAWPTPGQATSLEAQQAQQQQQPPPQSQQYQQHNQQHRSNERSMDNDRRGYQGSNSSYHNPGAQRENNGRYNNQGPSSYSHHNSNHHSNNMNHNYQHNNARYPRSDDYPNYNGPQSSQNMPQHRPNAPANAIQSESVSNEPPVTLETLLDMSKYNPAQFEIENIHLARFFVIKSYSEDDIHRSIKYNIWCSTEHGNKRLDQAFHEREKEGGAVYLFYSVNGSGHFCGMAQMISNVDYSSNSSVWAQNKWKGSFKVRWIYVKDVPNTQLRAIRLENNENKPVTNSRDTQEVPNDKGEQVWRIIHSYKHSTSLFDDFVHYEQRQREEDSRRVEPGQGQPGPRTPPPPHQYRGGYQDNNNPRDMGPSSGNSYDRNYTRDGESKYNGSGFNGRNNYDRGNSGFDRNYHANGGGYENKPTSGYNRRDDQSSGPDRTESGYSSGNNYSRGNYRNNRGGFNNDYNHRRPEGRERNYRPQYNSVDPENE</sequence>
<feature type="compositionally biased region" description="Basic and acidic residues" evidence="1">
    <location>
        <begin position="680"/>
        <end position="692"/>
    </location>
</feature>
<feature type="region of interest" description="Disordered" evidence="1">
    <location>
        <begin position="543"/>
        <end position="704"/>
    </location>
</feature>
<dbReference type="CDD" id="cd21134">
    <property type="entry name" value="YTH"/>
    <property type="match status" value="1"/>
</dbReference>
<feature type="compositionally biased region" description="Low complexity" evidence="1">
    <location>
        <begin position="300"/>
        <end position="322"/>
    </location>
</feature>
<protein>
    <submittedName>
        <fullName evidence="3">CSON001857 protein</fullName>
    </submittedName>
</protein>
<dbReference type="InterPro" id="IPR045168">
    <property type="entry name" value="YTH_prot"/>
</dbReference>
<dbReference type="GO" id="GO:0005737">
    <property type="term" value="C:cytoplasm"/>
    <property type="evidence" value="ECO:0007669"/>
    <property type="project" value="TreeGrafter"/>
</dbReference>
<feature type="compositionally biased region" description="Polar residues" evidence="1">
    <location>
        <begin position="53"/>
        <end position="62"/>
    </location>
</feature>
<accession>A0A336LLS9</accession>
<feature type="compositionally biased region" description="Polar residues" evidence="1">
    <location>
        <begin position="604"/>
        <end position="617"/>
    </location>
</feature>
<dbReference type="PROSITE" id="PS50882">
    <property type="entry name" value="YTH"/>
    <property type="match status" value="1"/>
</dbReference>
<evidence type="ECO:0000313" key="3">
    <source>
        <dbReference type="EMBL" id="SSX17603.1"/>
    </source>
</evidence>
<dbReference type="Gene3D" id="3.10.590.10">
    <property type="entry name" value="ph1033 like domains"/>
    <property type="match status" value="1"/>
</dbReference>
<feature type="compositionally biased region" description="Polar residues" evidence="1">
    <location>
        <begin position="694"/>
        <end position="704"/>
    </location>
</feature>
<feature type="compositionally biased region" description="Low complexity" evidence="1">
    <location>
        <begin position="32"/>
        <end position="41"/>
    </location>
</feature>
<feature type="compositionally biased region" description="Polar residues" evidence="1">
    <location>
        <begin position="203"/>
        <end position="237"/>
    </location>
</feature>
<feature type="domain" description="YTH" evidence="2">
    <location>
        <begin position="390"/>
        <end position="525"/>
    </location>
</feature>
<organism evidence="3">
    <name type="scientific">Culicoides sonorensis</name>
    <name type="common">Biting midge</name>
    <dbReference type="NCBI Taxonomy" id="179676"/>
    <lineage>
        <taxon>Eukaryota</taxon>
        <taxon>Metazoa</taxon>
        <taxon>Ecdysozoa</taxon>
        <taxon>Arthropoda</taxon>
        <taxon>Hexapoda</taxon>
        <taxon>Insecta</taxon>
        <taxon>Pterygota</taxon>
        <taxon>Neoptera</taxon>
        <taxon>Endopterygota</taxon>
        <taxon>Diptera</taxon>
        <taxon>Nematocera</taxon>
        <taxon>Chironomoidea</taxon>
        <taxon>Ceratopogonidae</taxon>
        <taxon>Ceratopogoninae</taxon>
        <taxon>Culicoides</taxon>
        <taxon>Monoculicoides</taxon>
    </lineage>
</organism>
<evidence type="ECO:0000256" key="1">
    <source>
        <dbReference type="SAM" id="MobiDB-lite"/>
    </source>
</evidence>
<feature type="compositionally biased region" description="Basic and acidic residues" evidence="1">
    <location>
        <begin position="261"/>
        <end position="273"/>
    </location>
</feature>
<feature type="compositionally biased region" description="Polar residues" evidence="1">
    <location>
        <begin position="335"/>
        <end position="344"/>
    </location>
</feature>
<dbReference type="GO" id="GO:0003729">
    <property type="term" value="F:mRNA binding"/>
    <property type="evidence" value="ECO:0007669"/>
    <property type="project" value="TreeGrafter"/>
</dbReference>
<dbReference type="EMBL" id="UFQT01000012">
    <property type="protein sequence ID" value="SSX17603.1"/>
    <property type="molecule type" value="Genomic_DNA"/>
</dbReference>
<feature type="compositionally biased region" description="Low complexity" evidence="1">
    <location>
        <begin position="104"/>
        <end position="124"/>
    </location>
</feature>